<sequence>MSGTTYPTYEWLQKSGRCRPSIDFVRLRWYLSGPISAKIHVLESAFDATSPQSPYQPSPDSDSFHSISASPVSYPPVSSITVTVGLLDNWAESWEDVHIHCAEPERERVTTLPDGTKQLERCCGTDRTGPGPSLTVTASGGDSSPGFVTIHDYVMAVHPWLLARSRHSPRDWRLSKVFSQGGIRDFFCIRNF</sequence>
<gene>
    <name evidence="2" type="ORF">C8A03DRAFT_19418</name>
</gene>
<reference evidence="2" key="1">
    <citation type="journal article" date="2023" name="Mol. Phylogenet. Evol.">
        <title>Genome-scale phylogeny and comparative genomics of the fungal order Sordariales.</title>
        <authorList>
            <person name="Hensen N."/>
            <person name="Bonometti L."/>
            <person name="Westerberg I."/>
            <person name="Brannstrom I.O."/>
            <person name="Guillou S."/>
            <person name="Cros-Aarteil S."/>
            <person name="Calhoun S."/>
            <person name="Haridas S."/>
            <person name="Kuo A."/>
            <person name="Mondo S."/>
            <person name="Pangilinan J."/>
            <person name="Riley R."/>
            <person name="LaButti K."/>
            <person name="Andreopoulos B."/>
            <person name="Lipzen A."/>
            <person name="Chen C."/>
            <person name="Yan M."/>
            <person name="Daum C."/>
            <person name="Ng V."/>
            <person name="Clum A."/>
            <person name="Steindorff A."/>
            <person name="Ohm R.A."/>
            <person name="Martin F."/>
            <person name="Silar P."/>
            <person name="Natvig D.O."/>
            <person name="Lalanne C."/>
            <person name="Gautier V."/>
            <person name="Ament-Velasquez S.L."/>
            <person name="Kruys A."/>
            <person name="Hutchinson M.I."/>
            <person name="Powell A.J."/>
            <person name="Barry K."/>
            <person name="Miller A.N."/>
            <person name="Grigoriev I.V."/>
            <person name="Debuchy R."/>
            <person name="Gladieux P."/>
            <person name="Hiltunen Thoren M."/>
            <person name="Johannesson H."/>
        </authorList>
    </citation>
    <scope>NUCLEOTIDE SEQUENCE</scope>
    <source>
        <strain evidence="2">CBS 532.94</strain>
    </source>
</reference>
<dbReference type="AlphaFoldDB" id="A0AAN7C1C9"/>
<dbReference type="EMBL" id="MU860535">
    <property type="protein sequence ID" value="KAK4233526.1"/>
    <property type="molecule type" value="Genomic_DNA"/>
</dbReference>
<dbReference type="Proteomes" id="UP001303760">
    <property type="component" value="Unassembled WGS sequence"/>
</dbReference>
<feature type="region of interest" description="Disordered" evidence="1">
    <location>
        <begin position="48"/>
        <end position="67"/>
    </location>
</feature>
<name>A0AAN7C1C9_9PEZI</name>
<accession>A0AAN7C1C9</accession>
<organism evidence="2 3">
    <name type="scientific">Achaetomium macrosporum</name>
    <dbReference type="NCBI Taxonomy" id="79813"/>
    <lineage>
        <taxon>Eukaryota</taxon>
        <taxon>Fungi</taxon>
        <taxon>Dikarya</taxon>
        <taxon>Ascomycota</taxon>
        <taxon>Pezizomycotina</taxon>
        <taxon>Sordariomycetes</taxon>
        <taxon>Sordariomycetidae</taxon>
        <taxon>Sordariales</taxon>
        <taxon>Chaetomiaceae</taxon>
        <taxon>Achaetomium</taxon>
    </lineage>
</organism>
<evidence type="ECO:0000313" key="3">
    <source>
        <dbReference type="Proteomes" id="UP001303760"/>
    </source>
</evidence>
<keyword evidence="3" id="KW-1185">Reference proteome</keyword>
<proteinExistence type="predicted"/>
<feature type="compositionally biased region" description="Low complexity" evidence="1">
    <location>
        <begin position="50"/>
        <end position="67"/>
    </location>
</feature>
<reference evidence="2" key="2">
    <citation type="submission" date="2023-05" db="EMBL/GenBank/DDBJ databases">
        <authorList>
            <consortium name="Lawrence Berkeley National Laboratory"/>
            <person name="Steindorff A."/>
            <person name="Hensen N."/>
            <person name="Bonometti L."/>
            <person name="Westerberg I."/>
            <person name="Brannstrom I.O."/>
            <person name="Guillou S."/>
            <person name="Cros-Aarteil S."/>
            <person name="Calhoun S."/>
            <person name="Haridas S."/>
            <person name="Kuo A."/>
            <person name="Mondo S."/>
            <person name="Pangilinan J."/>
            <person name="Riley R."/>
            <person name="Labutti K."/>
            <person name="Andreopoulos B."/>
            <person name="Lipzen A."/>
            <person name="Chen C."/>
            <person name="Yanf M."/>
            <person name="Daum C."/>
            <person name="Ng V."/>
            <person name="Clum A."/>
            <person name="Ohm R."/>
            <person name="Martin F."/>
            <person name="Silar P."/>
            <person name="Natvig D."/>
            <person name="Lalanne C."/>
            <person name="Gautier V."/>
            <person name="Ament-Velasquez S.L."/>
            <person name="Kruys A."/>
            <person name="Hutchinson M.I."/>
            <person name="Powell A.J."/>
            <person name="Barry K."/>
            <person name="Miller A.N."/>
            <person name="Grigoriev I.V."/>
            <person name="Debuchy R."/>
            <person name="Gladieux P."/>
            <person name="Thoren M.H."/>
            <person name="Johannesson H."/>
        </authorList>
    </citation>
    <scope>NUCLEOTIDE SEQUENCE</scope>
    <source>
        <strain evidence="2">CBS 532.94</strain>
    </source>
</reference>
<protein>
    <submittedName>
        <fullName evidence="2">Uncharacterized protein</fullName>
    </submittedName>
</protein>
<comment type="caution">
    <text evidence="2">The sequence shown here is derived from an EMBL/GenBank/DDBJ whole genome shotgun (WGS) entry which is preliminary data.</text>
</comment>
<evidence type="ECO:0000256" key="1">
    <source>
        <dbReference type="SAM" id="MobiDB-lite"/>
    </source>
</evidence>
<evidence type="ECO:0000313" key="2">
    <source>
        <dbReference type="EMBL" id="KAK4233526.1"/>
    </source>
</evidence>